<dbReference type="GO" id="GO:0016740">
    <property type="term" value="F:transferase activity"/>
    <property type="evidence" value="ECO:0007669"/>
    <property type="project" value="UniProtKB-KW"/>
</dbReference>
<sequence length="445" mass="51782">MAVQAENLVICTDINQPFIYGTFLELLFKLENETPGKNSACIIIGDAHSKNLKKILELTLKTGIQKERITIYDGIKSTSNKTQNEIKNFAEAQLKKIKNTESLYDIIYKDHNLGIPILSNLISKTNSIHPKIIDHIDEIYLYIKYSLFTYISFIDFMSKNKKTFNYYIYNGRHYNTYPISLLTPEKHTYYYERFDYGKRLCIIPNRIHDFEKRKALIENFWNSSNLETSQKSIIAHDFFKKHLNNKFTKNFNHEKVNTDKKIVTFFISSEDEFASLHPSIKTSNIFKNQRHAIEWLTNWAKNQNKYTLVLRVHPHYEEKSAEDRLFWNQICGENLITVPSHSNINSYNLMLASEKSISFLSTTGIEAAYLGIPSILIGNSPYKGLGATHEPERTEDLTLMLDRELSPLPQENTLPYGFFANSFGSEFKFIKSLKLNDFSELLTYE</sequence>
<organism evidence="1 2">
    <name type="scientific">Nitrincola lacisaponensis</name>
    <dbReference type="NCBI Taxonomy" id="267850"/>
    <lineage>
        <taxon>Bacteria</taxon>
        <taxon>Pseudomonadati</taxon>
        <taxon>Pseudomonadota</taxon>
        <taxon>Gammaproteobacteria</taxon>
        <taxon>Oceanospirillales</taxon>
        <taxon>Oceanospirillaceae</taxon>
        <taxon>Nitrincola</taxon>
    </lineage>
</organism>
<dbReference type="RefSeq" id="WP_036544605.1">
    <property type="nucleotide sequence ID" value="NZ_JMSZ01000016.1"/>
</dbReference>
<accession>A0A063Y7V4</accession>
<evidence type="ECO:0000313" key="2">
    <source>
        <dbReference type="Proteomes" id="UP000027318"/>
    </source>
</evidence>
<dbReference type="EMBL" id="JMSZ01000016">
    <property type="protein sequence ID" value="KDE40452.1"/>
    <property type="molecule type" value="Genomic_DNA"/>
</dbReference>
<evidence type="ECO:0000313" key="1">
    <source>
        <dbReference type="EMBL" id="KDE40452.1"/>
    </source>
</evidence>
<proteinExistence type="predicted"/>
<keyword evidence="2" id="KW-1185">Reference proteome</keyword>
<dbReference type="AlphaFoldDB" id="A0A063Y7V4"/>
<dbReference type="OrthoDB" id="274536at2"/>
<reference evidence="1 2" key="1">
    <citation type="journal article" date="2005" name="Int. J. Syst. Evol. Microbiol.">
        <title>Nitrincola lacisaponensis gen. nov., sp. nov., a novel alkaliphilic bacterium isolated from an alkaline, saline lake.</title>
        <authorList>
            <person name="Dimitriu P.A."/>
            <person name="Shukla S.K."/>
            <person name="Conradt J."/>
            <person name="Marquez M.C."/>
            <person name="Ventosa A."/>
            <person name="Maglia A."/>
            <person name="Peyton B.M."/>
            <person name="Pinkart H.C."/>
            <person name="Mormile M.R."/>
        </authorList>
    </citation>
    <scope>NUCLEOTIDE SEQUENCE [LARGE SCALE GENOMIC DNA]</scope>
    <source>
        <strain evidence="1 2">4CA</strain>
    </source>
</reference>
<protein>
    <submittedName>
        <fullName evidence="1">Glycosyltransferase</fullName>
    </submittedName>
</protein>
<name>A0A063Y7V4_9GAMM</name>
<dbReference type="Proteomes" id="UP000027318">
    <property type="component" value="Unassembled WGS sequence"/>
</dbReference>
<dbReference type="STRING" id="267850.ADINL_1044"/>
<keyword evidence="1" id="KW-0808">Transferase</keyword>
<gene>
    <name evidence="1" type="ORF">ADINL_1044</name>
</gene>
<comment type="caution">
    <text evidence="1">The sequence shown here is derived from an EMBL/GenBank/DDBJ whole genome shotgun (WGS) entry which is preliminary data.</text>
</comment>